<evidence type="ECO:0000259" key="1">
    <source>
        <dbReference type="Pfam" id="PF08241"/>
    </source>
</evidence>
<dbReference type="OMA" id="PWRIRPL"/>
<dbReference type="PANTHER" id="PTHR45180:SF1">
    <property type="entry name" value="OS01G0307686 PROTEIN"/>
    <property type="match status" value="1"/>
</dbReference>
<proteinExistence type="predicted"/>
<feature type="domain" description="Methyltransferase type 11" evidence="1">
    <location>
        <begin position="44"/>
        <end position="138"/>
    </location>
</feature>
<dbReference type="SMR" id="A0A803MJB3"/>
<dbReference type="InterPro" id="IPR029063">
    <property type="entry name" value="SAM-dependent_MTases_sf"/>
</dbReference>
<dbReference type="AlphaFoldDB" id="A0A803MJB3"/>
<gene>
    <name evidence="2" type="primary">LOC110710561</name>
</gene>
<dbReference type="GeneID" id="110710561"/>
<dbReference type="EnsemblPlants" id="AUR62030359-RA">
    <property type="protein sequence ID" value="AUR62030359-RA:cds"/>
    <property type="gene ID" value="AUR62030359"/>
</dbReference>
<reference evidence="2" key="1">
    <citation type="journal article" date="2017" name="Nature">
        <title>The genome of Chenopodium quinoa.</title>
        <authorList>
            <person name="Jarvis D.E."/>
            <person name="Ho Y.S."/>
            <person name="Lightfoot D.J."/>
            <person name="Schmoeckel S.M."/>
            <person name="Li B."/>
            <person name="Borm T.J.A."/>
            <person name="Ohyanagi H."/>
            <person name="Mineta K."/>
            <person name="Michell C.T."/>
            <person name="Saber N."/>
            <person name="Kharbatia N.M."/>
            <person name="Rupper R.R."/>
            <person name="Sharp A.R."/>
            <person name="Dally N."/>
            <person name="Boughton B.A."/>
            <person name="Woo Y.H."/>
            <person name="Gao G."/>
            <person name="Schijlen E.G.W.M."/>
            <person name="Guo X."/>
            <person name="Momin A.A."/>
            <person name="Negrao S."/>
            <person name="Al-Babili S."/>
            <person name="Gehring C."/>
            <person name="Roessner U."/>
            <person name="Jung C."/>
            <person name="Murphy K."/>
            <person name="Arold S.T."/>
            <person name="Gojobori T."/>
            <person name="van der Linden C.G."/>
            <person name="van Loo E.N."/>
            <person name="Jellen E.N."/>
            <person name="Maughan P.J."/>
            <person name="Tester M."/>
        </authorList>
    </citation>
    <scope>NUCLEOTIDE SEQUENCE [LARGE SCALE GENOMIC DNA]</scope>
    <source>
        <strain evidence="2">cv. PI 614886</strain>
    </source>
</reference>
<dbReference type="Pfam" id="PF08241">
    <property type="entry name" value="Methyltransf_11"/>
    <property type="match status" value="1"/>
</dbReference>
<accession>A0A803MJB3</accession>
<keyword evidence="3" id="KW-1185">Reference proteome</keyword>
<dbReference type="SUPFAM" id="SSF53335">
    <property type="entry name" value="S-adenosyl-L-methionine-dependent methyltransferases"/>
    <property type="match status" value="1"/>
</dbReference>
<sequence>MAGSGELAKPTYNAKLYSGGRPSYPPQLFHFIASHTPSHLLAWDVGTGTGQAISSLAELYKNVVGTDISATQLECAPKLLNVKYIQTPQVLSVTDVEQMIAPESSIDLITVAQAMHWFDLTKFYEVVRWALKKPNGIIAAWCYTTPLVNEEVDAVFWPFYKGFSGPGWEETTRAVDDKYRSIHFPFEPVDGLADTGPFEFKNEKVMSLEDYFAYIRSWSAYNAAKEKGVEMLPDEQVERFKHAWMNDGKNEKVVKFPVYLRMGKVGDSK</sequence>
<dbReference type="OrthoDB" id="10027013at2759"/>
<dbReference type="PANTHER" id="PTHR45180">
    <property type="entry name" value="OS01G0307686 PROTEIN"/>
    <property type="match status" value="1"/>
</dbReference>
<dbReference type="KEGG" id="cqi:110710561"/>
<dbReference type="Gramene" id="AUR62030359-RA">
    <property type="protein sequence ID" value="AUR62030359-RA:cds"/>
    <property type="gene ID" value="AUR62030359"/>
</dbReference>
<dbReference type="RefSeq" id="XP_021744581.1">
    <property type="nucleotide sequence ID" value="XM_021888889.1"/>
</dbReference>
<name>A0A803MJB3_CHEQI</name>
<evidence type="ECO:0000313" key="2">
    <source>
        <dbReference type="EnsemblPlants" id="AUR62030359-RA:cds"/>
    </source>
</evidence>
<reference evidence="2" key="2">
    <citation type="submission" date="2021-03" db="UniProtKB">
        <authorList>
            <consortium name="EnsemblPlants"/>
        </authorList>
    </citation>
    <scope>IDENTIFICATION</scope>
</reference>
<dbReference type="Proteomes" id="UP000596660">
    <property type="component" value="Unplaced"/>
</dbReference>
<dbReference type="CDD" id="cd02440">
    <property type="entry name" value="AdoMet_MTases"/>
    <property type="match status" value="1"/>
</dbReference>
<dbReference type="Gene3D" id="3.40.50.150">
    <property type="entry name" value="Vaccinia Virus protein VP39"/>
    <property type="match status" value="1"/>
</dbReference>
<protein>
    <recommendedName>
        <fullName evidence="1">Methyltransferase type 11 domain-containing protein</fullName>
    </recommendedName>
</protein>
<evidence type="ECO:0000313" key="3">
    <source>
        <dbReference type="Proteomes" id="UP000596660"/>
    </source>
</evidence>
<organism evidence="2 3">
    <name type="scientific">Chenopodium quinoa</name>
    <name type="common">Quinoa</name>
    <dbReference type="NCBI Taxonomy" id="63459"/>
    <lineage>
        <taxon>Eukaryota</taxon>
        <taxon>Viridiplantae</taxon>
        <taxon>Streptophyta</taxon>
        <taxon>Embryophyta</taxon>
        <taxon>Tracheophyta</taxon>
        <taxon>Spermatophyta</taxon>
        <taxon>Magnoliopsida</taxon>
        <taxon>eudicotyledons</taxon>
        <taxon>Gunneridae</taxon>
        <taxon>Pentapetalae</taxon>
        <taxon>Caryophyllales</taxon>
        <taxon>Chenopodiaceae</taxon>
        <taxon>Chenopodioideae</taxon>
        <taxon>Atripliceae</taxon>
        <taxon>Chenopodium</taxon>
    </lineage>
</organism>
<dbReference type="InterPro" id="IPR013216">
    <property type="entry name" value="Methyltransf_11"/>
</dbReference>
<dbReference type="GO" id="GO:0008757">
    <property type="term" value="F:S-adenosylmethionine-dependent methyltransferase activity"/>
    <property type="evidence" value="ECO:0007669"/>
    <property type="project" value="InterPro"/>
</dbReference>